<dbReference type="InterPro" id="IPR051100">
    <property type="entry name" value="DnaJ_subfamily_B/C"/>
</dbReference>
<accession>A0A8H8DH34</accession>
<dbReference type="PANTHER" id="PTHR43908:SF3">
    <property type="entry name" value="AT29763P-RELATED"/>
    <property type="match status" value="1"/>
</dbReference>
<dbReference type="Proteomes" id="UP000673691">
    <property type="component" value="Unassembled WGS sequence"/>
</dbReference>
<dbReference type="SUPFAM" id="SSF46565">
    <property type="entry name" value="Chaperone J-domain"/>
    <property type="match status" value="1"/>
</dbReference>
<dbReference type="EMBL" id="JAEFCI010009163">
    <property type="protein sequence ID" value="KAG5457988.1"/>
    <property type="molecule type" value="Genomic_DNA"/>
</dbReference>
<dbReference type="PROSITE" id="PS50076">
    <property type="entry name" value="DNAJ_2"/>
    <property type="match status" value="1"/>
</dbReference>
<dbReference type="GO" id="GO:0071218">
    <property type="term" value="P:cellular response to misfolded protein"/>
    <property type="evidence" value="ECO:0007669"/>
    <property type="project" value="TreeGrafter"/>
</dbReference>
<comment type="caution">
    <text evidence="3">The sequence shown here is derived from an EMBL/GenBank/DDBJ whole genome shotgun (WGS) entry which is preliminary data.</text>
</comment>
<feature type="non-terminal residue" evidence="3">
    <location>
        <position position="159"/>
    </location>
</feature>
<evidence type="ECO:0000259" key="2">
    <source>
        <dbReference type="PROSITE" id="PS50076"/>
    </source>
</evidence>
<dbReference type="InterPro" id="IPR001623">
    <property type="entry name" value="DnaJ_domain"/>
</dbReference>
<dbReference type="InterPro" id="IPR036869">
    <property type="entry name" value="J_dom_sf"/>
</dbReference>
<reference evidence="3 4" key="1">
    <citation type="journal article" name="Sci. Rep.">
        <title>Genome-scale phylogenetic analyses confirm Olpidium as the closest living zoosporic fungus to the non-flagellated, terrestrial fungi.</title>
        <authorList>
            <person name="Chang Y."/>
            <person name="Rochon D."/>
            <person name="Sekimoto S."/>
            <person name="Wang Y."/>
            <person name="Chovatia M."/>
            <person name="Sandor L."/>
            <person name="Salamov A."/>
            <person name="Grigoriev I.V."/>
            <person name="Stajich J.E."/>
            <person name="Spatafora J.W."/>
        </authorList>
    </citation>
    <scope>NUCLEOTIDE SEQUENCE [LARGE SCALE GENOMIC DNA]</scope>
    <source>
        <strain evidence="3">S191</strain>
    </source>
</reference>
<sequence>MATEYYEILGIDRSADVDAIQRAYRKRALKLHPDRNKSLDAKDAFMKIAEARDTRRTMPPFPRSEALAGAATSLFSFALTPCRRYFPGYKPRGHPYAAAAADPGDDACGPRYATAAADPCADALGQGEATSGGKGGGARKKQDRAAPAYPASGRGKPVV</sequence>
<dbReference type="PRINTS" id="PR00625">
    <property type="entry name" value="JDOMAIN"/>
</dbReference>
<dbReference type="Gene3D" id="1.10.287.110">
    <property type="entry name" value="DnaJ domain"/>
    <property type="match status" value="1"/>
</dbReference>
<organism evidence="3 4">
    <name type="scientific">Olpidium bornovanus</name>
    <dbReference type="NCBI Taxonomy" id="278681"/>
    <lineage>
        <taxon>Eukaryota</taxon>
        <taxon>Fungi</taxon>
        <taxon>Fungi incertae sedis</taxon>
        <taxon>Olpidiomycota</taxon>
        <taxon>Olpidiomycotina</taxon>
        <taxon>Olpidiomycetes</taxon>
        <taxon>Olpidiales</taxon>
        <taxon>Olpidiaceae</taxon>
        <taxon>Olpidium</taxon>
    </lineage>
</organism>
<evidence type="ECO:0000313" key="4">
    <source>
        <dbReference type="Proteomes" id="UP000673691"/>
    </source>
</evidence>
<evidence type="ECO:0000256" key="1">
    <source>
        <dbReference type="SAM" id="MobiDB-lite"/>
    </source>
</evidence>
<dbReference type="GO" id="GO:0005789">
    <property type="term" value="C:endoplasmic reticulum membrane"/>
    <property type="evidence" value="ECO:0007669"/>
    <property type="project" value="TreeGrafter"/>
</dbReference>
<feature type="domain" description="J" evidence="2">
    <location>
        <begin position="4"/>
        <end position="60"/>
    </location>
</feature>
<gene>
    <name evidence="3" type="ORF">BJ554DRAFT_1884</name>
</gene>
<dbReference type="OrthoDB" id="10250354at2759"/>
<dbReference type="Pfam" id="PF00226">
    <property type="entry name" value="DnaJ"/>
    <property type="match status" value="1"/>
</dbReference>
<dbReference type="GO" id="GO:0030544">
    <property type="term" value="F:Hsp70 protein binding"/>
    <property type="evidence" value="ECO:0007669"/>
    <property type="project" value="TreeGrafter"/>
</dbReference>
<proteinExistence type="predicted"/>
<dbReference type="AlphaFoldDB" id="A0A8H8DH34"/>
<dbReference type="SMART" id="SM00271">
    <property type="entry name" value="DnaJ"/>
    <property type="match status" value="1"/>
</dbReference>
<keyword evidence="4" id="KW-1185">Reference proteome</keyword>
<dbReference type="PANTHER" id="PTHR43908">
    <property type="entry name" value="AT29763P-RELATED"/>
    <property type="match status" value="1"/>
</dbReference>
<protein>
    <recommendedName>
        <fullName evidence="2">J domain-containing protein</fullName>
    </recommendedName>
</protein>
<evidence type="ECO:0000313" key="3">
    <source>
        <dbReference type="EMBL" id="KAG5457988.1"/>
    </source>
</evidence>
<name>A0A8H8DH34_9FUNG</name>
<feature type="region of interest" description="Disordered" evidence="1">
    <location>
        <begin position="123"/>
        <end position="159"/>
    </location>
</feature>
<dbReference type="CDD" id="cd06257">
    <property type="entry name" value="DnaJ"/>
    <property type="match status" value="1"/>
</dbReference>